<dbReference type="SUPFAM" id="SSF52507">
    <property type="entry name" value="Homo-oligomeric flavin-containing Cys decarboxylases, HFCD"/>
    <property type="match status" value="1"/>
</dbReference>
<dbReference type="Gene3D" id="3.40.50.1950">
    <property type="entry name" value="Flavin prenyltransferase-like"/>
    <property type="match status" value="1"/>
</dbReference>
<evidence type="ECO:0000313" key="5">
    <source>
        <dbReference type="EMBL" id="GAH87232.1"/>
    </source>
</evidence>
<dbReference type="InterPro" id="IPR007085">
    <property type="entry name" value="DNA/pantothenate-metab_flavo_C"/>
</dbReference>
<protein>
    <recommendedName>
        <fullName evidence="6">Flavoprotein domain-containing protein</fullName>
    </recommendedName>
</protein>
<dbReference type="GO" id="GO:0015937">
    <property type="term" value="P:coenzyme A biosynthetic process"/>
    <property type="evidence" value="ECO:0007669"/>
    <property type="project" value="InterPro"/>
</dbReference>
<dbReference type="AlphaFoldDB" id="X1IZS9"/>
<dbReference type="InterPro" id="IPR035929">
    <property type="entry name" value="CoaB-like_sf"/>
</dbReference>
<dbReference type="GO" id="GO:0071513">
    <property type="term" value="C:phosphopantothenoylcysteine decarboxylase complex"/>
    <property type="evidence" value="ECO:0007669"/>
    <property type="project" value="TreeGrafter"/>
</dbReference>
<proteinExistence type="predicted"/>
<accession>X1IZS9</accession>
<dbReference type="InterPro" id="IPR003382">
    <property type="entry name" value="Flavoprotein"/>
</dbReference>
<dbReference type="Pfam" id="PF02441">
    <property type="entry name" value="Flavoprotein"/>
    <property type="match status" value="1"/>
</dbReference>
<dbReference type="PANTHER" id="PTHR14359">
    <property type="entry name" value="HOMO-OLIGOMERIC FLAVIN CONTAINING CYS DECARBOXYLASE FAMILY"/>
    <property type="match status" value="1"/>
</dbReference>
<evidence type="ECO:0000259" key="4">
    <source>
        <dbReference type="Pfam" id="PF04127"/>
    </source>
</evidence>
<organism evidence="5">
    <name type="scientific">marine sediment metagenome</name>
    <dbReference type="NCBI Taxonomy" id="412755"/>
    <lineage>
        <taxon>unclassified sequences</taxon>
        <taxon>metagenomes</taxon>
        <taxon>ecological metagenomes</taxon>
    </lineage>
</organism>
<evidence type="ECO:0008006" key="6">
    <source>
        <dbReference type="Google" id="ProtNLM"/>
    </source>
</evidence>
<feature type="domain" description="Flavoprotein" evidence="3">
    <location>
        <begin position="13"/>
        <end position="123"/>
    </location>
</feature>
<feature type="non-terminal residue" evidence="5">
    <location>
        <position position="1"/>
    </location>
</feature>
<dbReference type="Pfam" id="PF04127">
    <property type="entry name" value="DFP"/>
    <property type="match status" value="1"/>
</dbReference>
<keyword evidence="2" id="KW-0456">Lyase</keyword>
<dbReference type="SUPFAM" id="SSF102645">
    <property type="entry name" value="CoaB-like"/>
    <property type="match status" value="1"/>
</dbReference>
<name>X1IZS9_9ZZZZ</name>
<dbReference type="Gene3D" id="3.40.50.10300">
    <property type="entry name" value="CoaB-like"/>
    <property type="match status" value="1"/>
</dbReference>
<feature type="domain" description="DNA/pantothenate metabolism flavoprotein C-terminal" evidence="4">
    <location>
        <begin position="130"/>
        <end position="246"/>
    </location>
</feature>
<dbReference type="GO" id="GO:0010181">
    <property type="term" value="F:FMN binding"/>
    <property type="evidence" value="ECO:0007669"/>
    <property type="project" value="InterPro"/>
</dbReference>
<keyword evidence="1" id="KW-0210">Decarboxylase</keyword>
<dbReference type="EMBL" id="BARU01037355">
    <property type="protein sequence ID" value="GAH87232.1"/>
    <property type="molecule type" value="Genomic_DNA"/>
</dbReference>
<dbReference type="PANTHER" id="PTHR14359:SF6">
    <property type="entry name" value="PHOSPHOPANTOTHENOYLCYSTEINE DECARBOXYLASE"/>
    <property type="match status" value="1"/>
</dbReference>
<reference evidence="5" key="1">
    <citation type="journal article" date="2014" name="Front. Microbiol.">
        <title>High frequency of phylogenetically diverse reductive dehalogenase-homologous genes in deep subseafloor sedimentary metagenomes.</title>
        <authorList>
            <person name="Kawai M."/>
            <person name="Futagami T."/>
            <person name="Toyoda A."/>
            <person name="Takaki Y."/>
            <person name="Nishi S."/>
            <person name="Hori S."/>
            <person name="Arai W."/>
            <person name="Tsubouchi T."/>
            <person name="Morono Y."/>
            <person name="Uchiyama I."/>
            <person name="Ito T."/>
            <person name="Fujiyama A."/>
            <person name="Inagaki F."/>
            <person name="Takami H."/>
        </authorList>
    </citation>
    <scope>NUCLEOTIDE SEQUENCE</scope>
    <source>
        <strain evidence="5">Expedition CK06-06</strain>
    </source>
</reference>
<dbReference type="GO" id="GO:0015941">
    <property type="term" value="P:pantothenate catabolic process"/>
    <property type="evidence" value="ECO:0007669"/>
    <property type="project" value="InterPro"/>
</dbReference>
<evidence type="ECO:0000256" key="1">
    <source>
        <dbReference type="ARBA" id="ARBA00022793"/>
    </source>
</evidence>
<comment type="caution">
    <text evidence="5">The sequence shown here is derived from an EMBL/GenBank/DDBJ whole genome shotgun (WGS) entry which is preliminary data.</text>
</comment>
<evidence type="ECO:0000259" key="3">
    <source>
        <dbReference type="Pfam" id="PF02441"/>
    </source>
</evidence>
<dbReference type="NCBIfam" id="TIGR00521">
    <property type="entry name" value="coaBC_dfp"/>
    <property type="match status" value="1"/>
</dbReference>
<sequence length="248" mass="27221">TGNPTITKLTGNVEHIYLAGQRPKRLGKADLILICPATANTISKIATGIDDTAVTTVVSTAFGTQIPIIIVPAMHESMFNHPILEKNILKLKRLGVDILGPRISEGKAKIARVDDIIQRVIDLVHSVKELEGKRFLITAGPTREYIDEIRFISNKSSGRMGVELAKEVKVRGGDVLLIYGKGTKKVPVYIDMVPATSTKEFLNLVKEELTKNKYDFFISAAAISDYTPKEYLEGKISSSKNEELSLGL</sequence>
<evidence type="ECO:0000256" key="2">
    <source>
        <dbReference type="ARBA" id="ARBA00023239"/>
    </source>
</evidence>
<dbReference type="GO" id="GO:0004633">
    <property type="term" value="F:phosphopantothenoylcysteine decarboxylase activity"/>
    <property type="evidence" value="ECO:0007669"/>
    <property type="project" value="InterPro"/>
</dbReference>
<dbReference type="GO" id="GO:0004632">
    <property type="term" value="F:phosphopantothenate--cysteine ligase activity"/>
    <property type="evidence" value="ECO:0007669"/>
    <property type="project" value="InterPro"/>
</dbReference>
<feature type="non-terminal residue" evidence="5">
    <location>
        <position position="248"/>
    </location>
</feature>
<dbReference type="InterPro" id="IPR005252">
    <property type="entry name" value="CoaBC"/>
</dbReference>
<gene>
    <name evidence="5" type="ORF">S03H2_58228</name>
</gene>
<dbReference type="InterPro" id="IPR036551">
    <property type="entry name" value="Flavin_trans-like"/>
</dbReference>